<reference evidence="1" key="1">
    <citation type="submission" date="2018-05" db="EMBL/GenBank/DDBJ databases">
        <title>Draft genome of Mucuna pruriens seed.</title>
        <authorList>
            <person name="Nnadi N.E."/>
            <person name="Vos R."/>
            <person name="Hasami M.H."/>
            <person name="Devisetty U.K."/>
            <person name="Aguiy J.C."/>
        </authorList>
    </citation>
    <scope>NUCLEOTIDE SEQUENCE [LARGE SCALE GENOMIC DNA]</scope>
    <source>
        <strain evidence="1">JCA_2017</strain>
    </source>
</reference>
<dbReference type="GO" id="GO:0016491">
    <property type="term" value="F:oxidoreductase activity"/>
    <property type="evidence" value="ECO:0007669"/>
    <property type="project" value="InterPro"/>
</dbReference>
<sequence length="117" mass="13674">MGTLQEGRGFNLDDGGGRDLSQWKCLANGERYFITHVLETRALYSFQIAMENFHFEMFSLLLDTYVKDSTQKVHLFRTIDNISSIVIFRKTFVSSFGDKTPFHWERSREVHLGCRTK</sequence>
<dbReference type="PANTHER" id="PTHR23409">
    <property type="entry name" value="RIBONUCLEOSIDE-DIPHOSPHATE REDUCTASE SMALL CHAIN"/>
    <property type="match status" value="1"/>
</dbReference>
<dbReference type="EMBL" id="QJKJ01008068">
    <property type="protein sequence ID" value="RDX80898.1"/>
    <property type="molecule type" value="Genomic_DNA"/>
</dbReference>
<protein>
    <submittedName>
        <fullName evidence="1">Ribonucleoside-diphosphate reductase subunit M2</fullName>
    </submittedName>
</protein>
<dbReference type="Gene3D" id="1.10.620.20">
    <property type="entry name" value="Ribonucleotide Reductase, subunit A"/>
    <property type="match status" value="1"/>
</dbReference>
<dbReference type="Proteomes" id="UP000257109">
    <property type="component" value="Unassembled WGS sequence"/>
</dbReference>
<dbReference type="OrthoDB" id="10248373at2759"/>
<dbReference type="GO" id="GO:0009263">
    <property type="term" value="P:deoxyribonucleotide biosynthetic process"/>
    <property type="evidence" value="ECO:0007669"/>
    <property type="project" value="InterPro"/>
</dbReference>
<keyword evidence="2" id="KW-1185">Reference proteome</keyword>
<name>A0A371FRH3_MUCPR</name>
<feature type="non-terminal residue" evidence="1">
    <location>
        <position position="1"/>
    </location>
</feature>
<organism evidence="1 2">
    <name type="scientific">Mucuna pruriens</name>
    <name type="common">Velvet bean</name>
    <name type="synonym">Dolichos pruriens</name>
    <dbReference type="NCBI Taxonomy" id="157652"/>
    <lineage>
        <taxon>Eukaryota</taxon>
        <taxon>Viridiplantae</taxon>
        <taxon>Streptophyta</taxon>
        <taxon>Embryophyta</taxon>
        <taxon>Tracheophyta</taxon>
        <taxon>Spermatophyta</taxon>
        <taxon>Magnoliopsida</taxon>
        <taxon>eudicotyledons</taxon>
        <taxon>Gunneridae</taxon>
        <taxon>Pentapetalae</taxon>
        <taxon>rosids</taxon>
        <taxon>fabids</taxon>
        <taxon>Fabales</taxon>
        <taxon>Fabaceae</taxon>
        <taxon>Papilionoideae</taxon>
        <taxon>50 kb inversion clade</taxon>
        <taxon>NPAAA clade</taxon>
        <taxon>indigoferoid/millettioid clade</taxon>
        <taxon>Phaseoleae</taxon>
        <taxon>Mucuna</taxon>
    </lineage>
</organism>
<dbReference type="AlphaFoldDB" id="A0A371FRH3"/>
<dbReference type="STRING" id="157652.A0A371FRH3"/>
<dbReference type="InterPro" id="IPR009078">
    <property type="entry name" value="Ferritin-like_SF"/>
</dbReference>
<proteinExistence type="predicted"/>
<dbReference type="InterPro" id="IPR000358">
    <property type="entry name" value="RNR_small_fam"/>
</dbReference>
<dbReference type="InterPro" id="IPR012348">
    <property type="entry name" value="RNR-like"/>
</dbReference>
<accession>A0A371FRH3</accession>
<dbReference type="Pfam" id="PF00268">
    <property type="entry name" value="Ribonuc_red_sm"/>
    <property type="match status" value="1"/>
</dbReference>
<gene>
    <name evidence="1" type="primary">rrm2</name>
    <name evidence="1" type="ORF">CR513_38482</name>
</gene>
<comment type="caution">
    <text evidence="1">The sequence shown here is derived from an EMBL/GenBank/DDBJ whole genome shotgun (WGS) entry which is preliminary data.</text>
</comment>
<dbReference type="PANTHER" id="PTHR23409:SF18">
    <property type="entry name" value="RIBONUCLEOSIDE-DIPHOSPHATE REDUCTASE SUBUNIT M2"/>
    <property type="match status" value="1"/>
</dbReference>
<evidence type="ECO:0000313" key="2">
    <source>
        <dbReference type="Proteomes" id="UP000257109"/>
    </source>
</evidence>
<dbReference type="SUPFAM" id="SSF47240">
    <property type="entry name" value="Ferritin-like"/>
    <property type="match status" value="1"/>
</dbReference>
<evidence type="ECO:0000313" key="1">
    <source>
        <dbReference type="EMBL" id="RDX80898.1"/>
    </source>
</evidence>